<organism evidence="1 2">
    <name type="scientific">Bacillus cereus</name>
    <dbReference type="NCBI Taxonomy" id="1396"/>
    <lineage>
        <taxon>Bacteria</taxon>
        <taxon>Bacillati</taxon>
        <taxon>Bacillota</taxon>
        <taxon>Bacilli</taxon>
        <taxon>Bacillales</taxon>
        <taxon>Bacillaceae</taxon>
        <taxon>Bacillus</taxon>
        <taxon>Bacillus cereus group</taxon>
    </lineage>
</organism>
<sequence length="73" mass="8668">MLMEKRFSCKCDGDEKDFFMAEQQEFPNHGLIWLTGRQRDEDTGNVSFTCVAITRKEFKEIYESINWDGIEHD</sequence>
<dbReference type="EMBL" id="NUAN01000071">
    <property type="protein sequence ID" value="PEN97908.1"/>
    <property type="molecule type" value="Genomic_DNA"/>
</dbReference>
<reference evidence="1 2" key="1">
    <citation type="submission" date="2017-09" db="EMBL/GenBank/DDBJ databases">
        <title>Large-scale bioinformatics analysis of Bacillus genomes uncovers conserved roles of natural products in bacterial physiology.</title>
        <authorList>
            <consortium name="Agbiome Team Llc"/>
            <person name="Bleich R.M."/>
            <person name="Kirk G.J."/>
            <person name="Santa Maria K.C."/>
            <person name="Allen S.E."/>
            <person name="Farag S."/>
            <person name="Shank E.A."/>
            <person name="Bowers A."/>
        </authorList>
    </citation>
    <scope>NUCLEOTIDE SEQUENCE [LARGE SCALE GENOMIC DNA]</scope>
    <source>
        <strain evidence="1 2">AFS027647</strain>
    </source>
</reference>
<protein>
    <submittedName>
        <fullName evidence="1">Uncharacterized protein</fullName>
    </submittedName>
</protein>
<dbReference type="AlphaFoldDB" id="A0A9X6UCG0"/>
<accession>A0A9X6UCG0</accession>
<evidence type="ECO:0000313" key="2">
    <source>
        <dbReference type="Proteomes" id="UP000220691"/>
    </source>
</evidence>
<proteinExistence type="predicted"/>
<dbReference type="Proteomes" id="UP000220691">
    <property type="component" value="Unassembled WGS sequence"/>
</dbReference>
<name>A0A9X6UCG0_BACCE</name>
<comment type="caution">
    <text evidence="1">The sequence shown here is derived from an EMBL/GenBank/DDBJ whole genome shotgun (WGS) entry which is preliminary data.</text>
</comment>
<gene>
    <name evidence="1" type="ORF">CN553_12020</name>
</gene>
<evidence type="ECO:0000313" key="1">
    <source>
        <dbReference type="EMBL" id="PEN97908.1"/>
    </source>
</evidence>